<keyword evidence="3" id="KW-0238">DNA-binding</keyword>
<feature type="domain" description="WYL" evidence="1">
    <location>
        <begin position="146"/>
        <end position="217"/>
    </location>
</feature>
<dbReference type="PROSITE" id="PS52050">
    <property type="entry name" value="WYL"/>
    <property type="match status" value="1"/>
</dbReference>
<dbReference type="STRING" id="745368.SAMN02745178_00063"/>
<dbReference type="Proteomes" id="UP000190286">
    <property type="component" value="Unassembled WGS sequence"/>
</dbReference>
<dbReference type="GeneID" id="93336563"/>
<dbReference type="PANTHER" id="PTHR34580">
    <property type="match status" value="1"/>
</dbReference>
<dbReference type="EMBL" id="FUYF01000001">
    <property type="protein sequence ID" value="SKA73006.1"/>
    <property type="molecule type" value="Genomic_DNA"/>
</dbReference>
<sequence length="331" mass="37859">MSRKEGQKRKLLVLLEILARETDEKHPLSVPQLVEKLQEHGVVAERKSVYDDLNTLNNLPDAKYEIVQQRGRGGGYYMTEAPFELAELKLLVDAVYASKFITARKSKILIDKLGQFTSTYRQEELDRKVLVSGRIKSTDEKILYTVDALHAAITAGEQVTFKYCDWNLQKRMAPRHDGQLYRVSPWVLVWENGNYYLIAYTEGRLKHYRVDKMQNVHQLPDTTREGAGEYANFDVNTYMQQMFGMFNGPLKRVTLQCENRFAGAMIDRFGTAPILTPCADGEHFTMTAEIQVSPQFFGWVAGFGTGVVVSGPPEVRAEMKKTLDQLQELYR</sequence>
<gene>
    <name evidence="3" type="ORF">SAMN02745178_00063</name>
</gene>
<dbReference type="RefSeq" id="WP_078783088.1">
    <property type="nucleotide sequence ID" value="NZ_FUYF01000001.1"/>
</dbReference>
<evidence type="ECO:0000313" key="3">
    <source>
        <dbReference type="EMBL" id="SKA73006.1"/>
    </source>
</evidence>
<evidence type="ECO:0000313" key="4">
    <source>
        <dbReference type="Proteomes" id="UP000190286"/>
    </source>
</evidence>
<dbReference type="InterPro" id="IPR057727">
    <property type="entry name" value="WCX_dom"/>
</dbReference>
<dbReference type="Pfam" id="PF13280">
    <property type="entry name" value="WYL"/>
    <property type="match status" value="1"/>
</dbReference>
<dbReference type="InterPro" id="IPR051534">
    <property type="entry name" value="CBASS_pafABC_assoc_protein"/>
</dbReference>
<accession>A0A1T4W6X4</accession>
<protein>
    <submittedName>
        <fullName evidence="3">Predicted DNA-binding transcriptional regulator YafY, contains an HTH and WYL domains</fullName>
    </submittedName>
</protein>
<evidence type="ECO:0000259" key="1">
    <source>
        <dbReference type="Pfam" id="PF13280"/>
    </source>
</evidence>
<name>A0A1T4W6X4_9FIRM</name>
<evidence type="ECO:0000259" key="2">
    <source>
        <dbReference type="Pfam" id="PF25583"/>
    </source>
</evidence>
<dbReference type="Pfam" id="PF25583">
    <property type="entry name" value="WCX"/>
    <property type="match status" value="1"/>
</dbReference>
<feature type="domain" description="WCX" evidence="2">
    <location>
        <begin position="253"/>
        <end position="326"/>
    </location>
</feature>
<dbReference type="OrthoDB" id="9772503at2"/>
<dbReference type="GO" id="GO:0003677">
    <property type="term" value="F:DNA binding"/>
    <property type="evidence" value="ECO:0007669"/>
    <property type="project" value="UniProtKB-KW"/>
</dbReference>
<dbReference type="PANTHER" id="PTHR34580:SF1">
    <property type="entry name" value="PROTEIN PAFC"/>
    <property type="match status" value="1"/>
</dbReference>
<keyword evidence="4" id="KW-1185">Reference proteome</keyword>
<reference evidence="3 4" key="1">
    <citation type="submission" date="2017-02" db="EMBL/GenBank/DDBJ databases">
        <authorList>
            <person name="Peterson S.W."/>
        </authorList>
    </citation>
    <scope>NUCLEOTIDE SEQUENCE [LARGE SCALE GENOMIC DNA]</scope>
    <source>
        <strain evidence="3 4">ATCC 27749</strain>
    </source>
</reference>
<dbReference type="InterPro" id="IPR026881">
    <property type="entry name" value="WYL_dom"/>
</dbReference>
<dbReference type="AlphaFoldDB" id="A0A1T4W6X4"/>
<organism evidence="3 4">
    <name type="scientific">Gemmiger formicilis</name>
    <dbReference type="NCBI Taxonomy" id="745368"/>
    <lineage>
        <taxon>Bacteria</taxon>
        <taxon>Bacillati</taxon>
        <taxon>Bacillota</taxon>
        <taxon>Clostridia</taxon>
        <taxon>Eubacteriales</taxon>
        <taxon>Gemmiger</taxon>
    </lineage>
</organism>
<proteinExistence type="predicted"/>